<keyword evidence="1" id="KW-1133">Transmembrane helix</keyword>
<dbReference type="InterPro" id="IPR021796">
    <property type="entry name" value="Tll0287-like_dom"/>
</dbReference>
<dbReference type="InterPro" id="IPR029787">
    <property type="entry name" value="Nucleotide_cyclase"/>
</dbReference>
<dbReference type="Gene3D" id="2.10.70.100">
    <property type="match status" value="1"/>
</dbReference>
<feature type="domain" description="PAS" evidence="2">
    <location>
        <begin position="430"/>
        <end position="475"/>
    </location>
</feature>
<dbReference type="SUPFAM" id="SSF55073">
    <property type="entry name" value="Nucleotide cyclase"/>
    <property type="match status" value="1"/>
</dbReference>
<accession>A0ABX1MMS7</accession>
<dbReference type="SUPFAM" id="SSF55785">
    <property type="entry name" value="PYP-like sensor domain (PAS domain)"/>
    <property type="match status" value="2"/>
</dbReference>
<dbReference type="InterPro" id="IPR052163">
    <property type="entry name" value="DGC-Regulatory_Protein"/>
</dbReference>
<dbReference type="PROSITE" id="PS50113">
    <property type="entry name" value="PAC"/>
    <property type="match status" value="2"/>
</dbReference>
<evidence type="ECO:0000313" key="6">
    <source>
        <dbReference type="Proteomes" id="UP000652074"/>
    </source>
</evidence>
<feature type="domain" description="GGDEF" evidence="4">
    <location>
        <begin position="562"/>
        <end position="691"/>
    </location>
</feature>
<dbReference type="InterPro" id="IPR000014">
    <property type="entry name" value="PAS"/>
</dbReference>
<reference evidence="5 6" key="1">
    <citation type="submission" date="2019-12" db="EMBL/GenBank/DDBJ databases">
        <title>Comparative genomics gives insights into the taxonomy of the Azoarcus-Aromatoleum group and reveals separate origins of nif in the plant-associated Azoarcus and non-plant-associated Aromatoleum sub-groups.</title>
        <authorList>
            <person name="Lafos M."/>
            <person name="Maluk M."/>
            <person name="Batista M."/>
            <person name="Junghare M."/>
            <person name="Carmona M."/>
            <person name="Faoro H."/>
            <person name="Cruz L.M."/>
            <person name="Battistoni F."/>
            <person name="De Souza E."/>
            <person name="Pedrosa F."/>
            <person name="Chen W.-M."/>
            <person name="Poole P.S."/>
            <person name="Dixon R.A."/>
            <person name="James E.K."/>
        </authorList>
    </citation>
    <scope>NUCLEOTIDE SEQUENCE [LARGE SCALE GENOMIC DNA]</scope>
    <source>
        <strain evidence="5 6">ToN1</strain>
    </source>
</reference>
<keyword evidence="1" id="KW-0472">Membrane</keyword>
<protein>
    <submittedName>
        <fullName evidence="5">Diguanylate cyclase</fullName>
    </submittedName>
</protein>
<dbReference type="SMART" id="SM00091">
    <property type="entry name" value="PAS"/>
    <property type="match status" value="2"/>
</dbReference>
<proteinExistence type="predicted"/>
<dbReference type="SMART" id="SM00086">
    <property type="entry name" value="PAC"/>
    <property type="match status" value="2"/>
</dbReference>
<dbReference type="RefSeq" id="WP_169205409.1">
    <property type="nucleotide sequence ID" value="NZ_CP059560.1"/>
</dbReference>
<dbReference type="PANTHER" id="PTHR46663">
    <property type="entry name" value="DIGUANYLATE CYCLASE DGCT-RELATED"/>
    <property type="match status" value="1"/>
</dbReference>
<dbReference type="CDD" id="cd00130">
    <property type="entry name" value="PAS"/>
    <property type="match status" value="2"/>
</dbReference>
<dbReference type="PANTHER" id="PTHR46663:SF4">
    <property type="entry name" value="DIGUANYLATE CYCLASE DGCT-RELATED"/>
    <property type="match status" value="1"/>
</dbReference>
<evidence type="ECO:0000313" key="5">
    <source>
        <dbReference type="EMBL" id="NMF87976.1"/>
    </source>
</evidence>
<gene>
    <name evidence="5" type="ORF">GPA26_05725</name>
</gene>
<dbReference type="InterPro" id="IPR035965">
    <property type="entry name" value="PAS-like_dom_sf"/>
</dbReference>
<dbReference type="InterPro" id="IPR013655">
    <property type="entry name" value="PAS_fold_3"/>
</dbReference>
<dbReference type="NCBIfam" id="TIGR00229">
    <property type="entry name" value="sensory_box"/>
    <property type="match status" value="2"/>
</dbReference>
<sequence length="693" mass="78575">MLRIPDRFYWVLPLGAWTLLILLSLGLTLYQGHNAASATARQQGRDIFHMIEAMRLWNSRSGGIYVRQSETTPPNKYLELPERDPVTTSGIHLTTVNPAYMTRQMAGVIASESGIRIHITSLRPINPGNVADPWETQALQAFEQHGEKERSEILDSAGEPVIRYMAALYVRKECLSCHEKQNYRVGDVRGGISVSIPATDFVARADASRRQLVIAHVGVWALVALMLLIYLRQYRVQWNSLKNLTATLEDRVRERTARLAEESAAHRASEQEARQHHQRFLDLVNTTDGIVWEADARTFVFTFVSRKAESLLGYPVEDWQTPGFWVAHLHPEDREWAPQYCASCTGRLEPHRFEYRFIARDGRVVWLEDIVTVVAENGEPTLLRGLMVDITARREAELEVRHLTQRLTLATRAAHIGIWEYEPHSGKLVWDSTMHELFGLSPDEFSGRFDDVLQLILPDDVPHLTKLVDETLRTGSDFVTTFRILRHGTEIRHIDAQAVLVPGNGQQPLRMIGVNRDVTERKRNEQELLRLATTDVLTGCYNRGYLQRMLELEIDRARRHGDVLSLLMYDLDRFKHVNDTWGHGVGDQVLAQSAAVVRDTIRRTDTLARWGGEEFMVLCPRTSAAEAKVLGERVQQALREHATPPAGVVTASIGVVTLRPEDDADTLLKRADDLMYCAKQAGRNRVCCDVDAV</sequence>
<feature type="domain" description="PAC" evidence="3">
    <location>
        <begin position="478"/>
        <end position="530"/>
    </location>
</feature>
<name>A0ABX1MMS7_9RHOO</name>
<feature type="domain" description="PAS" evidence="2">
    <location>
        <begin position="276"/>
        <end position="335"/>
    </location>
</feature>
<dbReference type="PROSITE" id="PS50112">
    <property type="entry name" value="PAS"/>
    <property type="match status" value="2"/>
</dbReference>
<dbReference type="Gene3D" id="3.30.70.270">
    <property type="match status" value="1"/>
</dbReference>
<evidence type="ECO:0000259" key="3">
    <source>
        <dbReference type="PROSITE" id="PS50113"/>
    </source>
</evidence>
<feature type="domain" description="PAC" evidence="3">
    <location>
        <begin position="351"/>
        <end position="402"/>
    </location>
</feature>
<dbReference type="InterPro" id="IPR000700">
    <property type="entry name" value="PAS-assoc_C"/>
</dbReference>
<comment type="caution">
    <text evidence="5">The sequence shown here is derived from an EMBL/GenBank/DDBJ whole genome shotgun (WGS) entry which is preliminary data.</text>
</comment>
<evidence type="ECO:0000259" key="4">
    <source>
        <dbReference type="PROSITE" id="PS50887"/>
    </source>
</evidence>
<dbReference type="InterPro" id="IPR001610">
    <property type="entry name" value="PAC"/>
</dbReference>
<dbReference type="CDD" id="cd01949">
    <property type="entry name" value="GGDEF"/>
    <property type="match status" value="1"/>
</dbReference>
<dbReference type="Pfam" id="PF11845">
    <property type="entry name" value="Tll0287-like"/>
    <property type="match status" value="1"/>
</dbReference>
<organism evidence="5 6">
    <name type="scientific">Aromatoleum petrolei</name>
    <dbReference type="NCBI Taxonomy" id="76116"/>
    <lineage>
        <taxon>Bacteria</taxon>
        <taxon>Pseudomonadati</taxon>
        <taxon>Pseudomonadota</taxon>
        <taxon>Betaproteobacteria</taxon>
        <taxon>Rhodocyclales</taxon>
        <taxon>Rhodocyclaceae</taxon>
        <taxon>Aromatoleum</taxon>
    </lineage>
</organism>
<evidence type="ECO:0000256" key="1">
    <source>
        <dbReference type="SAM" id="Phobius"/>
    </source>
</evidence>
<keyword evidence="1" id="KW-0812">Transmembrane</keyword>
<dbReference type="InterPro" id="IPR043128">
    <property type="entry name" value="Rev_trsase/Diguanyl_cyclase"/>
</dbReference>
<dbReference type="Pfam" id="PF00990">
    <property type="entry name" value="GGDEF"/>
    <property type="match status" value="1"/>
</dbReference>
<dbReference type="InterPro" id="IPR000160">
    <property type="entry name" value="GGDEF_dom"/>
</dbReference>
<dbReference type="NCBIfam" id="TIGR00254">
    <property type="entry name" value="GGDEF"/>
    <property type="match status" value="1"/>
</dbReference>
<dbReference type="EMBL" id="WTVR01000008">
    <property type="protein sequence ID" value="NMF87976.1"/>
    <property type="molecule type" value="Genomic_DNA"/>
</dbReference>
<dbReference type="Gene3D" id="3.30.450.290">
    <property type="match status" value="1"/>
</dbReference>
<dbReference type="Pfam" id="PF08447">
    <property type="entry name" value="PAS_3"/>
    <property type="match status" value="2"/>
</dbReference>
<dbReference type="SMART" id="SM00267">
    <property type="entry name" value="GGDEF"/>
    <property type="match status" value="1"/>
</dbReference>
<feature type="transmembrane region" description="Helical" evidence="1">
    <location>
        <begin position="212"/>
        <end position="231"/>
    </location>
</feature>
<dbReference type="PROSITE" id="PS50887">
    <property type="entry name" value="GGDEF"/>
    <property type="match status" value="1"/>
</dbReference>
<dbReference type="Proteomes" id="UP000652074">
    <property type="component" value="Unassembled WGS sequence"/>
</dbReference>
<keyword evidence="6" id="KW-1185">Reference proteome</keyword>
<evidence type="ECO:0000259" key="2">
    <source>
        <dbReference type="PROSITE" id="PS50112"/>
    </source>
</evidence>
<dbReference type="Gene3D" id="3.30.450.20">
    <property type="entry name" value="PAS domain"/>
    <property type="match status" value="2"/>
</dbReference>